<reference evidence="4" key="1">
    <citation type="journal article" date="2009" name="Nature">
        <title>Genome sequence and analysis of the Irish potato famine pathogen Phytophthora infestans.</title>
        <authorList>
            <consortium name="The Broad Institute Genome Sequencing Platform"/>
            <person name="Haas B.J."/>
            <person name="Kamoun S."/>
            <person name="Zody M.C."/>
            <person name="Jiang R.H."/>
            <person name="Handsaker R.E."/>
            <person name="Cano L.M."/>
            <person name="Grabherr M."/>
            <person name="Kodira C.D."/>
            <person name="Raffaele S."/>
            <person name="Torto-Alalibo T."/>
            <person name="Bozkurt T.O."/>
            <person name="Ah-Fong A.M."/>
            <person name="Alvarado L."/>
            <person name="Anderson V.L."/>
            <person name="Armstrong M.R."/>
            <person name="Avrova A."/>
            <person name="Baxter L."/>
            <person name="Beynon J."/>
            <person name="Boevink P.C."/>
            <person name="Bollmann S.R."/>
            <person name="Bos J.I."/>
            <person name="Bulone V."/>
            <person name="Cai G."/>
            <person name="Cakir C."/>
            <person name="Carrington J.C."/>
            <person name="Chawner M."/>
            <person name="Conti L."/>
            <person name="Costanzo S."/>
            <person name="Ewan R."/>
            <person name="Fahlgren N."/>
            <person name="Fischbach M.A."/>
            <person name="Fugelstad J."/>
            <person name="Gilroy E.M."/>
            <person name="Gnerre S."/>
            <person name="Green P.J."/>
            <person name="Grenville-Briggs L.J."/>
            <person name="Griffith J."/>
            <person name="Grunwald N.J."/>
            <person name="Horn K."/>
            <person name="Horner N.R."/>
            <person name="Hu C.H."/>
            <person name="Huitema E."/>
            <person name="Jeong D.H."/>
            <person name="Jones A.M."/>
            <person name="Jones J.D."/>
            <person name="Jones R.W."/>
            <person name="Karlsson E.K."/>
            <person name="Kunjeti S.G."/>
            <person name="Lamour K."/>
            <person name="Liu Z."/>
            <person name="Ma L."/>
            <person name="Maclean D."/>
            <person name="Chibucos M.C."/>
            <person name="McDonald H."/>
            <person name="McWalters J."/>
            <person name="Meijer H.J."/>
            <person name="Morgan W."/>
            <person name="Morris P.F."/>
            <person name="Munro C.A."/>
            <person name="O'Neill K."/>
            <person name="Ospina-Giraldo M."/>
            <person name="Pinzon A."/>
            <person name="Pritchard L."/>
            <person name="Ramsahoye B."/>
            <person name="Ren Q."/>
            <person name="Restrepo S."/>
            <person name="Roy S."/>
            <person name="Sadanandom A."/>
            <person name="Savidor A."/>
            <person name="Schornack S."/>
            <person name="Schwartz D.C."/>
            <person name="Schumann U.D."/>
            <person name="Schwessinger B."/>
            <person name="Seyer L."/>
            <person name="Sharpe T."/>
            <person name="Silvar C."/>
            <person name="Song J."/>
            <person name="Studholme D.J."/>
            <person name="Sykes S."/>
            <person name="Thines M."/>
            <person name="van de Vondervoort P.J."/>
            <person name="Phuntumart V."/>
            <person name="Wawra S."/>
            <person name="Weide R."/>
            <person name="Win J."/>
            <person name="Young C."/>
            <person name="Zhou S."/>
            <person name="Fry W."/>
            <person name="Meyers B.C."/>
            <person name="van West P."/>
            <person name="Ristaino J."/>
            <person name="Govers F."/>
            <person name="Birch P.R."/>
            <person name="Whisson S.C."/>
            <person name="Judelson H.S."/>
            <person name="Nusbaum C."/>
        </authorList>
    </citation>
    <scope>NUCLEOTIDE SEQUENCE [LARGE SCALE GENOMIC DNA]</scope>
    <source>
        <strain evidence="4">T30-4</strain>
    </source>
</reference>
<dbReference type="CDD" id="cd14686">
    <property type="entry name" value="bZIP"/>
    <property type="match status" value="1"/>
</dbReference>
<dbReference type="Proteomes" id="UP000006643">
    <property type="component" value="Unassembled WGS sequence"/>
</dbReference>
<dbReference type="VEuPathDB" id="FungiDB:PITG_10558"/>
<accession>D0NFL6</accession>
<name>D0NFL6_PHYIT</name>
<dbReference type="EMBL" id="DS028135">
    <property type="protein sequence ID" value="EEY57005.1"/>
    <property type="molecule type" value="Genomic_DNA"/>
</dbReference>
<dbReference type="eggNOG" id="ENOG502SKPJ">
    <property type="taxonomic scope" value="Eukaryota"/>
</dbReference>
<evidence type="ECO:0000256" key="2">
    <source>
        <dbReference type="SAM" id="MobiDB-lite"/>
    </source>
</evidence>
<dbReference type="OMA" id="NTLMETN"/>
<dbReference type="RefSeq" id="XP_002902333.1">
    <property type="nucleotide sequence ID" value="XM_002902287.1"/>
</dbReference>
<dbReference type="GeneID" id="9474392"/>
<dbReference type="AlphaFoldDB" id="D0NFL6"/>
<keyword evidence="4" id="KW-1185">Reference proteome</keyword>
<dbReference type="KEGG" id="pif:PITG_10558"/>
<protein>
    <recommendedName>
        <fullName evidence="5">Bzip transcription factor</fullName>
    </recommendedName>
</protein>
<feature type="region of interest" description="Disordered" evidence="2">
    <location>
        <begin position="336"/>
        <end position="356"/>
    </location>
</feature>
<feature type="compositionally biased region" description="Acidic residues" evidence="2">
    <location>
        <begin position="340"/>
        <end position="349"/>
    </location>
</feature>
<evidence type="ECO:0000313" key="4">
    <source>
        <dbReference type="Proteomes" id="UP000006643"/>
    </source>
</evidence>
<dbReference type="InParanoid" id="D0NFL6"/>
<sequence length="419" mass="47246">MSLHDRRMDINALCSADAEIESRVVAAGPSLPPLAPVRHASSGIGTEPPTTFNISANVGVTGKLSSKKRSRRLSNSERGKLYRSRWKNYVQTLEEQVEELKKEVDQLSLHGRSLQQQTATKWPLTRQPIGGSFATVVNEYFSLFKYGVPVAEQDLMNVPQDQLVLSSRQIGFLNGLMHPNVVFGSSYGVRELLDQWQKYSLYHAGLKYEVKNLQIMAAEPNPVVLAPATLHRLIGKQLEYPVGNTFYFGDDNKIHRYDTYVDFVAAFVRRVWVAFEDHDGYDGERAHPTGVHDRFEFRRRRALWKKDLTAKMPRKSKRSSVLVAVETLLQRALEAHLDSDGDSSDDEESGLTKSDHFRGSAEFGSAELVHNPVPSTKGWTTARERFYRSPSAEAAQLEVLRHPGYPTYRPAEYAGLLRA</sequence>
<evidence type="ECO:0008006" key="5">
    <source>
        <dbReference type="Google" id="ProtNLM"/>
    </source>
</evidence>
<organism evidence="3 4">
    <name type="scientific">Phytophthora infestans (strain T30-4)</name>
    <name type="common">Potato late blight agent</name>
    <dbReference type="NCBI Taxonomy" id="403677"/>
    <lineage>
        <taxon>Eukaryota</taxon>
        <taxon>Sar</taxon>
        <taxon>Stramenopiles</taxon>
        <taxon>Oomycota</taxon>
        <taxon>Peronosporomycetes</taxon>
        <taxon>Peronosporales</taxon>
        <taxon>Peronosporaceae</taxon>
        <taxon>Phytophthora</taxon>
    </lineage>
</organism>
<dbReference type="HOGENOM" id="CLU_656356_0_0_1"/>
<proteinExistence type="predicted"/>
<dbReference type="OrthoDB" id="73862at2759"/>
<evidence type="ECO:0000256" key="1">
    <source>
        <dbReference type="SAM" id="Coils"/>
    </source>
</evidence>
<keyword evidence="1" id="KW-0175">Coiled coil</keyword>
<evidence type="ECO:0000313" key="3">
    <source>
        <dbReference type="EMBL" id="EEY57005.1"/>
    </source>
</evidence>
<gene>
    <name evidence="3" type="ORF">PITG_10558</name>
</gene>
<feature type="coiled-coil region" evidence="1">
    <location>
        <begin position="83"/>
        <end position="117"/>
    </location>
</feature>